<dbReference type="Proteomes" id="UP000829194">
    <property type="component" value="Chromosome"/>
</dbReference>
<keyword evidence="3" id="KW-1185">Reference proteome</keyword>
<protein>
    <submittedName>
        <fullName evidence="2">Type IV secretion system protein</fullName>
    </submittedName>
</protein>
<keyword evidence="1" id="KW-0732">Signal</keyword>
<sequence length="256" mass="28245">MKQISSQSFHSLALSLALAASVGLVALTPMPAHAIWASEITQGMNNAELVASTKKLKDQYDSLMDQLNTLQKQYDQLNPGNFNLGAITGFRDNNGEFRERATDYGIEVCEEGKSSVKTQQLAICKKSVEIRNLRFNAMVKMLKDVKTRDDEIKRLLDKRKTLTAAADKGQLDANTNDVVRLQAQMENDIQNGKYTLDTYTAILNTLNDDMVATAQRALLNKPVPKKEGFTLPPILGKVVQGAALKFALSQAGKRDL</sequence>
<evidence type="ECO:0000256" key="1">
    <source>
        <dbReference type="SAM" id="SignalP"/>
    </source>
</evidence>
<dbReference type="EMBL" id="CP093547">
    <property type="protein sequence ID" value="UNP27443.1"/>
    <property type="molecule type" value="Genomic_DNA"/>
</dbReference>
<proteinExistence type="predicted"/>
<reference evidence="2 3" key="1">
    <citation type="submission" date="2022-03" db="EMBL/GenBank/DDBJ databases">
        <title>Complete genome sequence of Lysobacter capsici VKM B-2533 and Lysobacter gummosus 10.1.1, promising sources of lytic agents.</title>
        <authorList>
            <person name="Tarlachkov S.V."/>
            <person name="Kudryakova I.V."/>
            <person name="Afoshin A.S."/>
            <person name="Leontyevskaya E.A."/>
            <person name="Leontyevskaya N.V."/>
        </authorList>
    </citation>
    <scope>NUCLEOTIDE SEQUENCE [LARGE SCALE GENOMIC DNA]</scope>
    <source>
        <strain evidence="2 3">10.1.1</strain>
    </source>
</reference>
<feature type="chain" id="PRO_5046839654" evidence="1">
    <location>
        <begin position="35"/>
        <end position="256"/>
    </location>
</feature>
<evidence type="ECO:0000313" key="2">
    <source>
        <dbReference type="EMBL" id="UNP27443.1"/>
    </source>
</evidence>
<accession>A0ABY3XCH2</accession>
<feature type="signal peptide" evidence="1">
    <location>
        <begin position="1"/>
        <end position="34"/>
    </location>
</feature>
<organism evidence="2 3">
    <name type="scientific">Lysobacter gummosus</name>
    <dbReference type="NCBI Taxonomy" id="262324"/>
    <lineage>
        <taxon>Bacteria</taxon>
        <taxon>Pseudomonadati</taxon>
        <taxon>Pseudomonadota</taxon>
        <taxon>Gammaproteobacteria</taxon>
        <taxon>Lysobacterales</taxon>
        <taxon>Lysobacteraceae</taxon>
        <taxon>Lysobacter</taxon>
    </lineage>
</organism>
<dbReference type="RefSeq" id="WP_057943169.1">
    <property type="nucleotide sequence ID" value="NZ_CP011131.1"/>
</dbReference>
<evidence type="ECO:0000313" key="3">
    <source>
        <dbReference type="Proteomes" id="UP000829194"/>
    </source>
</evidence>
<gene>
    <name evidence="2" type="ORF">MOV92_12955</name>
</gene>
<name>A0ABY3XCH2_9GAMM</name>